<gene>
    <name evidence="10" type="ORF">TTAC_LOCUS11409</name>
</gene>
<evidence type="ECO:0000313" key="12">
    <source>
        <dbReference type="WBParaSite" id="TTAC_0001142601-mRNA-1"/>
    </source>
</evidence>
<keyword evidence="7" id="KW-0732">Signal</keyword>
<evidence type="ECO:0000256" key="6">
    <source>
        <dbReference type="ARBA" id="ARBA00023157"/>
    </source>
</evidence>
<dbReference type="WBParaSite" id="TTAC_0001142601-mRNA-1">
    <property type="protein sequence ID" value="TTAC_0001142601-mRNA-1"/>
    <property type="gene ID" value="TTAC_0001142601"/>
</dbReference>
<evidence type="ECO:0000256" key="7">
    <source>
        <dbReference type="SAM" id="SignalP"/>
    </source>
</evidence>
<dbReference type="CDD" id="cd02248">
    <property type="entry name" value="Peptidase_C1A"/>
    <property type="match status" value="1"/>
</dbReference>
<dbReference type="SUPFAM" id="SSF54001">
    <property type="entry name" value="Cysteine proteinases"/>
    <property type="match status" value="1"/>
</dbReference>
<keyword evidence="2" id="KW-0645">Protease</keyword>
<feature type="domain" description="Peptidase C1A papain C-terminal" evidence="8">
    <location>
        <begin position="122"/>
        <end position="282"/>
    </location>
</feature>
<evidence type="ECO:0000256" key="2">
    <source>
        <dbReference type="ARBA" id="ARBA00022670"/>
    </source>
</evidence>
<keyword evidence="5" id="KW-0865">Zymogen</keyword>
<dbReference type="Pfam" id="PF00112">
    <property type="entry name" value="Peptidase_C1"/>
    <property type="match status" value="1"/>
</dbReference>
<dbReference type="OrthoDB" id="6275316at2759"/>
<organism evidence="12">
    <name type="scientific">Hydatigena taeniaeformis</name>
    <name type="common">Feline tapeworm</name>
    <name type="synonym">Taenia taeniaeformis</name>
    <dbReference type="NCBI Taxonomy" id="6205"/>
    <lineage>
        <taxon>Eukaryota</taxon>
        <taxon>Metazoa</taxon>
        <taxon>Spiralia</taxon>
        <taxon>Lophotrochozoa</taxon>
        <taxon>Platyhelminthes</taxon>
        <taxon>Cestoda</taxon>
        <taxon>Eucestoda</taxon>
        <taxon>Cyclophyllidea</taxon>
        <taxon>Taeniidae</taxon>
        <taxon>Hydatigera</taxon>
    </lineage>
</organism>
<dbReference type="PANTHER" id="PTHR12411">
    <property type="entry name" value="CYSTEINE PROTEASE FAMILY C1-RELATED"/>
    <property type="match status" value="1"/>
</dbReference>
<evidence type="ECO:0000313" key="10">
    <source>
        <dbReference type="EMBL" id="VDM36406.1"/>
    </source>
</evidence>
<comment type="similarity">
    <text evidence="1">Belongs to the peptidase C1 family.</text>
</comment>
<dbReference type="Proteomes" id="UP000274429">
    <property type="component" value="Unassembled WGS sequence"/>
</dbReference>
<dbReference type="AlphaFoldDB" id="A0A0R3XCZ9"/>
<evidence type="ECO:0000259" key="9">
    <source>
        <dbReference type="SMART" id="SM00848"/>
    </source>
</evidence>
<feature type="signal peptide" evidence="7">
    <location>
        <begin position="1"/>
        <end position="20"/>
    </location>
</feature>
<proteinExistence type="inferred from homology"/>
<name>A0A0R3XCZ9_HYDTA</name>
<sequence length="282" mass="32080">MLVRRICFLLALLLLTSAFASRPFLQASWMVWKAANKKNYPTLREERLRMRIFISNCMFSRWHNERYHLGLETYSTALNAFADLTLKEYAEKYLRLNKATVGHFWHYDASIHHVVQPLQPLEADAVDWRKEGLVTPVKDQGPCGSCWAFSATGALEAQLKRKTGKLVSLSEQQLVDCSRYTGNEGCRGGLMSSAFEYWTRYGAESERDYPYTARNGRCRFNSSKVVTKVSYYVSVTEKSEVQLKLSVARVGPVSVGIDASSAGFMFYKGGIFQDYSCSEDEL</sequence>
<dbReference type="GO" id="GO:0008234">
    <property type="term" value="F:cysteine-type peptidase activity"/>
    <property type="evidence" value="ECO:0007669"/>
    <property type="project" value="UniProtKB-KW"/>
</dbReference>
<evidence type="ECO:0000256" key="1">
    <source>
        <dbReference type="ARBA" id="ARBA00008455"/>
    </source>
</evidence>
<dbReference type="EMBL" id="UYWX01024056">
    <property type="protein sequence ID" value="VDM36406.1"/>
    <property type="molecule type" value="Genomic_DNA"/>
</dbReference>
<reference evidence="12" key="1">
    <citation type="submission" date="2017-02" db="UniProtKB">
        <authorList>
            <consortium name="WormBaseParasite"/>
        </authorList>
    </citation>
    <scope>IDENTIFICATION</scope>
</reference>
<keyword evidence="3" id="KW-0378">Hydrolase</keyword>
<feature type="domain" description="Cathepsin propeptide inhibitor" evidence="9">
    <location>
        <begin position="29"/>
        <end position="89"/>
    </location>
</feature>
<dbReference type="PROSITE" id="PS00139">
    <property type="entry name" value="THIOL_PROTEASE_CYS"/>
    <property type="match status" value="1"/>
</dbReference>
<evidence type="ECO:0000256" key="4">
    <source>
        <dbReference type="ARBA" id="ARBA00022807"/>
    </source>
</evidence>
<accession>A0A0R3XCZ9</accession>
<dbReference type="GO" id="GO:0006508">
    <property type="term" value="P:proteolysis"/>
    <property type="evidence" value="ECO:0007669"/>
    <property type="project" value="UniProtKB-KW"/>
</dbReference>
<keyword evidence="4" id="KW-0788">Thiol protease</keyword>
<keyword evidence="6" id="KW-1015">Disulfide bond</keyword>
<dbReference type="SMART" id="SM00848">
    <property type="entry name" value="Inhibitor_I29"/>
    <property type="match status" value="1"/>
</dbReference>
<dbReference type="Gene3D" id="3.90.70.10">
    <property type="entry name" value="Cysteine proteinases"/>
    <property type="match status" value="1"/>
</dbReference>
<dbReference type="SMART" id="SM00645">
    <property type="entry name" value="Pept_C1"/>
    <property type="match status" value="1"/>
</dbReference>
<reference evidence="10 11" key="2">
    <citation type="submission" date="2018-11" db="EMBL/GenBank/DDBJ databases">
        <authorList>
            <consortium name="Pathogen Informatics"/>
        </authorList>
    </citation>
    <scope>NUCLEOTIDE SEQUENCE [LARGE SCALE GENOMIC DNA]</scope>
</reference>
<dbReference type="InterPro" id="IPR000668">
    <property type="entry name" value="Peptidase_C1A_C"/>
</dbReference>
<dbReference type="FunFam" id="3.90.70.10:FF:000332">
    <property type="entry name" value="Cathepsin L1"/>
    <property type="match status" value="1"/>
</dbReference>
<dbReference type="Pfam" id="PF08246">
    <property type="entry name" value="Inhibitor_I29"/>
    <property type="match status" value="1"/>
</dbReference>
<evidence type="ECO:0000313" key="11">
    <source>
        <dbReference type="Proteomes" id="UP000274429"/>
    </source>
</evidence>
<evidence type="ECO:0000259" key="8">
    <source>
        <dbReference type="SMART" id="SM00645"/>
    </source>
</evidence>
<evidence type="ECO:0000256" key="5">
    <source>
        <dbReference type="ARBA" id="ARBA00023145"/>
    </source>
</evidence>
<dbReference type="InterPro" id="IPR013201">
    <property type="entry name" value="Prot_inhib_I29"/>
</dbReference>
<dbReference type="InterPro" id="IPR038765">
    <property type="entry name" value="Papain-like_cys_pep_sf"/>
</dbReference>
<dbReference type="InterPro" id="IPR013128">
    <property type="entry name" value="Peptidase_C1A"/>
</dbReference>
<dbReference type="InterPro" id="IPR000169">
    <property type="entry name" value="Pept_cys_AS"/>
</dbReference>
<dbReference type="InterPro" id="IPR039417">
    <property type="entry name" value="Peptidase_C1A_papain-like"/>
</dbReference>
<keyword evidence="11" id="KW-1185">Reference proteome</keyword>
<dbReference type="STRING" id="6205.A0A0R3XCZ9"/>
<evidence type="ECO:0000256" key="3">
    <source>
        <dbReference type="ARBA" id="ARBA00022801"/>
    </source>
</evidence>
<protein>
    <submittedName>
        <fullName evidence="12">Cathepsin L</fullName>
    </submittedName>
</protein>
<feature type="chain" id="PRO_5043133292" evidence="7">
    <location>
        <begin position="21"/>
        <end position="282"/>
    </location>
</feature>